<dbReference type="PANTHER" id="PTHR43656:SF2">
    <property type="entry name" value="BINDING OXIDOREDUCTASE, PUTATIVE (AFU_ORTHOLOGUE AFUA_2G08260)-RELATED"/>
    <property type="match status" value="1"/>
</dbReference>
<dbReference type="Pfam" id="PF00724">
    <property type="entry name" value="Oxidored_FMN"/>
    <property type="match status" value="1"/>
</dbReference>
<dbReference type="PANTHER" id="PTHR43656">
    <property type="entry name" value="BINDING OXIDOREDUCTASE, PUTATIVE (AFU_ORTHOLOGUE AFUA_2G08260)-RELATED"/>
    <property type="match status" value="1"/>
</dbReference>
<dbReference type="RefSeq" id="WP_332287888.1">
    <property type="nucleotide sequence ID" value="NZ_JAZIBG010000009.1"/>
</dbReference>
<evidence type="ECO:0000259" key="3">
    <source>
        <dbReference type="Pfam" id="PF00724"/>
    </source>
</evidence>
<dbReference type="Gene3D" id="3.20.20.70">
    <property type="entry name" value="Aldolase class I"/>
    <property type="match status" value="1"/>
</dbReference>
<evidence type="ECO:0000256" key="2">
    <source>
        <dbReference type="ARBA" id="ARBA00023002"/>
    </source>
</evidence>
<proteinExistence type="predicted"/>
<dbReference type="InterPro" id="IPR051799">
    <property type="entry name" value="NADH_flavin_oxidoreductase"/>
</dbReference>
<dbReference type="InterPro" id="IPR013785">
    <property type="entry name" value="Aldolase_TIM"/>
</dbReference>
<reference evidence="4 5" key="1">
    <citation type="submission" date="2024-02" db="EMBL/GenBank/DDBJ databases">
        <title>Genome sequence of Aquincola sp. MAHUQ-54.</title>
        <authorList>
            <person name="Huq M.A."/>
        </authorList>
    </citation>
    <scope>NUCLEOTIDE SEQUENCE [LARGE SCALE GENOMIC DNA]</scope>
    <source>
        <strain evidence="4 5">MAHUQ-54</strain>
    </source>
</reference>
<evidence type="ECO:0000256" key="1">
    <source>
        <dbReference type="ARBA" id="ARBA00022630"/>
    </source>
</evidence>
<feature type="domain" description="NADH:flavin oxidoreductase/NADH oxidase N-terminal" evidence="3">
    <location>
        <begin position="29"/>
        <end position="364"/>
    </location>
</feature>
<protein>
    <recommendedName>
        <fullName evidence="3">NADH:flavin oxidoreductase/NADH oxidase N-terminal domain-containing protein</fullName>
    </recommendedName>
</protein>
<keyword evidence="2" id="KW-0560">Oxidoreductase</keyword>
<evidence type="ECO:0000313" key="5">
    <source>
        <dbReference type="Proteomes" id="UP001336250"/>
    </source>
</evidence>
<name>A0AAW9Q6Z8_9BURK</name>
<dbReference type="InterPro" id="IPR001155">
    <property type="entry name" value="OxRdtase_FMN_N"/>
</dbReference>
<organism evidence="4 5">
    <name type="scientific">Aquincola agrisoli</name>
    <dbReference type="NCBI Taxonomy" id="3119538"/>
    <lineage>
        <taxon>Bacteria</taxon>
        <taxon>Pseudomonadati</taxon>
        <taxon>Pseudomonadota</taxon>
        <taxon>Betaproteobacteria</taxon>
        <taxon>Burkholderiales</taxon>
        <taxon>Sphaerotilaceae</taxon>
        <taxon>Aquincola</taxon>
    </lineage>
</organism>
<sequence length="399" mass="42457">MSTGTPGLAPDAPVARAAAGRDRYPLALAPLQVRGVTFANRLFFAAMGVDLADHAGGMSEALDGFLDGLLGSGCGALVLSNASVSRDSILQPKGLRMVTAAHADAMRPFLQRAERAGVVAGVQLQHYGGQGTTTFTRGQPLWTPSGIGSKAVAKLDPRYRTKAMSVDEIHAVQQQFAAAAALCRGAGARMVQLQASNGYLLGSFMSRHTNRRTDGYGGSQPARNRMLVETVAAVRRALGDEIVLGVRIGIDDGLGPEGLVPDDLNEALPALEQAGADLFEASFYIADTFGQLAARTPEAIARLHGQVAAVRRRCRVPLGFAGYVDGLPHAESVLAAGVADMAGMARALFADNDLILKTVEGREHEIHRCLWDGKCFKDKYNPRFDRVYCCVNPKYLRPA</sequence>
<gene>
    <name evidence="4" type="ORF">V4F39_03560</name>
</gene>
<keyword evidence="5" id="KW-1185">Reference proteome</keyword>
<evidence type="ECO:0000313" key="4">
    <source>
        <dbReference type="EMBL" id="MEF7612975.1"/>
    </source>
</evidence>
<dbReference type="GO" id="GO:0016491">
    <property type="term" value="F:oxidoreductase activity"/>
    <property type="evidence" value="ECO:0007669"/>
    <property type="project" value="UniProtKB-KW"/>
</dbReference>
<comment type="caution">
    <text evidence="4">The sequence shown here is derived from an EMBL/GenBank/DDBJ whole genome shotgun (WGS) entry which is preliminary data.</text>
</comment>
<keyword evidence="1" id="KW-0285">Flavoprotein</keyword>
<dbReference type="AlphaFoldDB" id="A0AAW9Q6Z8"/>
<dbReference type="GO" id="GO:0010181">
    <property type="term" value="F:FMN binding"/>
    <property type="evidence" value="ECO:0007669"/>
    <property type="project" value="InterPro"/>
</dbReference>
<dbReference type="SUPFAM" id="SSF51395">
    <property type="entry name" value="FMN-linked oxidoreductases"/>
    <property type="match status" value="1"/>
</dbReference>
<dbReference type="Proteomes" id="UP001336250">
    <property type="component" value="Unassembled WGS sequence"/>
</dbReference>
<dbReference type="EMBL" id="JAZIBG010000009">
    <property type="protein sequence ID" value="MEF7612975.1"/>
    <property type="molecule type" value="Genomic_DNA"/>
</dbReference>
<accession>A0AAW9Q6Z8</accession>